<name>A0A397G194_ASPTH</name>
<reference evidence="1" key="1">
    <citation type="submission" date="2018-08" db="EMBL/GenBank/DDBJ databases">
        <title>Draft genome sequence of azole-resistant Aspergillus thermomutatus (Neosartorya pseudofischeri) strain HMR AF 39, isolated from a human nasal aspirate.</title>
        <authorList>
            <person name="Parent-Michaud M."/>
            <person name="Dufresne P.J."/>
            <person name="Fournier E."/>
            <person name="Martineau C."/>
            <person name="Moreira S."/>
            <person name="Perkins V."/>
            <person name="De Repentigny L."/>
            <person name="Dufresne S.F."/>
        </authorList>
    </citation>
    <scope>NUCLEOTIDE SEQUENCE [LARGE SCALE GENOMIC DNA]</scope>
    <source>
        <strain evidence="1">HMR AF 39</strain>
    </source>
</reference>
<keyword evidence="2" id="KW-1185">Reference proteome</keyword>
<dbReference type="RefSeq" id="XP_026610351.1">
    <property type="nucleotide sequence ID" value="XM_026754235.1"/>
</dbReference>
<dbReference type="EMBL" id="NKHU02000327">
    <property type="protein sequence ID" value="RHZ44487.1"/>
    <property type="molecule type" value="Genomic_DNA"/>
</dbReference>
<dbReference type="VEuPathDB" id="FungiDB:CDV56_100616"/>
<gene>
    <name evidence="1" type="ORF">CDV56_100616</name>
</gene>
<comment type="caution">
    <text evidence="1">The sequence shown here is derived from an EMBL/GenBank/DDBJ whole genome shotgun (WGS) entry which is preliminary data.</text>
</comment>
<sequence length="229" mass="26388">MPAYVVDGIRYRIPLTSIFRPRTLCKDLLATDAQRRARVAAKHDTNFWHTQTETEVLWTDIAGNRWNLDDGVVTRQLKTRGISRKHIPSALSDGFIEELKDRLNEIQGGRLQSVRKADRKTWWHMSNLEPAGELISPESDRLVSFSNPLVTDGESVLKFEEVEFEKEYDVSRRKDIDQDFTLEDVTLLREIAAGWKKDQWRAISTRFNGMTGRIISPEQAKSVLNNYPG</sequence>
<dbReference type="GeneID" id="38122590"/>
<dbReference type="STRING" id="41047.A0A397G194"/>
<dbReference type="OrthoDB" id="5427780at2759"/>
<evidence type="ECO:0000313" key="1">
    <source>
        <dbReference type="EMBL" id="RHZ44487.1"/>
    </source>
</evidence>
<accession>A0A397G194</accession>
<dbReference type="Proteomes" id="UP000215305">
    <property type="component" value="Unassembled WGS sequence"/>
</dbReference>
<evidence type="ECO:0000313" key="2">
    <source>
        <dbReference type="Proteomes" id="UP000215305"/>
    </source>
</evidence>
<protein>
    <submittedName>
        <fullName evidence="1">Uncharacterized protein</fullName>
    </submittedName>
</protein>
<dbReference type="AlphaFoldDB" id="A0A397G194"/>
<organism evidence="1 2">
    <name type="scientific">Aspergillus thermomutatus</name>
    <name type="common">Neosartorya pseudofischeri</name>
    <dbReference type="NCBI Taxonomy" id="41047"/>
    <lineage>
        <taxon>Eukaryota</taxon>
        <taxon>Fungi</taxon>
        <taxon>Dikarya</taxon>
        <taxon>Ascomycota</taxon>
        <taxon>Pezizomycotina</taxon>
        <taxon>Eurotiomycetes</taxon>
        <taxon>Eurotiomycetidae</taxon>
        <taxon>Eurotiales</taxon>
        <taxon>Aspergillaceae</taxon>
        <taxon>Aspergillus</taxon>
        <taxon>Aspergillus subgen. Fumigati</taxon>
    </lineage>
</organism>
<proteinExistence type="predicted"/>